<evidence type="ECO:0008006" key="3">
    <source>
        <dbReference type="Google" id="ProtNLM"/>
    </source>
</evidence>
<dbReference type="Gramene" id="PHT92939">
    <property type="protein sequence ID" value="PHT92939"/>
    <property type="gene ID" value="T459_00821"/>
</dbReference>
<evidence type="ECO:0000313" key="1">
    <source>
        <dbReference type="EMBL" id="PHT92939.1"/>
    </source>
</evidence>
<dbReference type="EMBL" id="AYRZ02000001">
    <property type="protein sequence ID" value="PHT92939.1"/>
    <property type="molecule type" value="Genomic_DNA"/>
</dbReference>
<dbReference type="PANTHER" id="PTHR36607">
    <property type="entry name" value="1,2-DIHYDROXY-3-KETO-5-METHYLTHIOPENTENE DIOXYGENASE 4"/>
    <property type="match status" value="1"/>
</dbReference>
<name>A0A2G3AFD0_CAPAN</name>
<dbReference type="OMA" id="HINDSGK"/>
<proteinExistence type="predicted"/>
<dbReference type="Proteomes" id="UP000222542">
    <property type="component" value="Unassembled WGS sequence"/>
</dbReference>
<evidence type="ECO:0000313" key="2">
    <source>
        <dbReference type="Proteomes" id="UP000222542"/>
    </source>
</evidence>
<dbReference type="AlphaFoldDB" id="A0A2G3AFD0"/>
<reference evidence="1 2" key="2">
    <citation type="journal article" date="2017" name="Genome Biol.">
        <title>New reference genome sequences of hot pepper reveal the massive evolution of plant disease-resistance genes by retroduplication.</title>
        <authorList>
            <person name="Kim S."/>
            <person name="Park J."/>
            <person name="Yeom S.I."/>
            <person name="Kim Y.M."/>
            <person name="Seo E."/>
            <person name="Kim K.T."/>
            <person name="Kim M.S."/>
            <person name="Lee J.M."/>
            <person name="Cheong K."/>
            <person name="Shin H.S."/>
            <person name="Kim S.B."/>
            <person name="Han K."/>
            <person name="Lee J."/>
            <person name="Park M."/>
            <person name="Lee H.A."/>
            <person name="Lee H.Y."/>
            <person name="Lee Y."/>
            <person name="Oh S."/>
            <person name="Lee J.H."/>
            <person name="Choi E."/>
            <person name="Choi E."/>
            <person name="Lee S.E."/>
            <person name="Jeon J."/>
            <person name="Kim H."/>
            <person name="Choi G."/>
            <person name="Song H."/>
            <person name="Lee J."/>
            <person name="Lee S.C."/>
            <person name="Kwon J.K."/>
            <person name="Lee H.Y."/>
            <person name="Koo N."/>
            <person name="Hong Y."/>
            <person name="Kim R.W."/>
            <person name="Kang W.H."/>
            <person name="Huh J.H."/>
            <person name="Kang B.C."/>
            <person name="Yang T.J."/>
            <person name="Lee Y.H."/>
            <person name="Bennetzen J.L."/>
            <person name="Choi D."/>
        </authorList>
    </citation>
    <scope>NUCLEOTIDE SEQUENCE [LARGE SCALE GENOMIC DNA]</scope>
    <source>
        <strain evidence="2">cv. CM334</strain>
    </source>
</reference>
<accession>A0A2G3AFD0</accession>
<protein>
    <recommendedName>
        <fullName evidence="3">Aminotransferase-like plant mobile domain-containing protein</fullName>
    </recommendedName>
</protein>
<keyword evidence="2" id="KW-1185">Reference proteome</keyword>
<reference evidence="1 2" key="1">
    <citation type="journal article" date="2014" name="Nat. Genet.">
        <title>Genome sequence of the hot pepper provides insights into the evolution of pungency in Capsicum species.</title>
        <authorList>
            <person name="Kim S."/>
            <person name="Park M."/>
            <person name="Yeom S.I."/>
            <person name="Kim Y.M."/>
            <person name="Lee J.M."/>
            <person name="Lee H.A."/>
            <person name="Seo E."/>
            <person name="Choi J."/>
            <person name="Cheong K."/>
            <person name="Kim K.T."/>
            <person name="Jung K."/>
            <person name="Lee G.W."/>
            <person name="Oh S.K."/>
            <person name="Bae C."/>
            <person name="Kim S.B."/>
            <person name="Lee H.Y."/>
            <person name="Kim S.Y."/>
            <person name="Kim M.S."/>
            <person name="Kang B.C."/>
            <person name="Jo Y.D."/>
            <person name="Yang H.B."/>
            <person name="Jeong H.J."/>
            <person name="Kang W.H."/>
            <person name="Kwon J.K."/>
            <person name="Shin C."/>
            <person name="Lim J.Y."/>
            <person name="Park J.H."/>
            <person name="Huh J.H."/>
            <person name="Kim J.S."/>
            <person name="Kim B.D."/>
            <person name="Cohen O."/>
            <person name="Paran I."/>
            <person name="Suh M.C."/>
            <person name="Lee S.B."/>
            <person name="Kim Y.K."/>
            <person name="Shin Y."/>
            <person name="Noh S.J."/>
            <person name="Park J."/>
            <person name="Seo Y.S."/>
            <person name="Kwon S.Y."/>
            <person name="Kim H.A."/>
            <person name="Park J.M."/>
            <person name="Kim H.J."/>
            <person name="Choi S.B."/>
            <person name="Bosland P.W."/>
            <person name="Reeves G."/>
            <person name="Jo S.H."/>
            <person name="Lee B.W."/>
            <person name="Cho H.T."/>
            <person name="Choi H.S."/>
            <person name="Lee M.S."/>
            <person name="Yu Y."/>
            <person name="Do Choi Y."/>
            <person name="Park B.S."/>
            <person name="van Deynze A."/>
            <person name="Ashrafi H."/>
            <person name="Hill T."/>
            <person name="Kim W.T."/>
            <person name="Pai H.S."/>
            <person name="Ahn H.K."/>
            <person name="Yeam I."/>
            <person name="Giovannoni J.J."/>
            <person name="Rose J.K."/>
            <person name="Sorensen I."/>
            <person name="Lee S.J."/>
            <person name="Kim R.W."/>
            <person name="Choi I.Y."/>
            <person name="Choi B.S."/>
            <person name="Lim J.S."/>
            <person name="Lee Y.H."/>
            <person name="Choi D."/>
        </authorList>
    </citation>
    <scope>NUCLEOTIDE SEQUENCE [LARGE SCALE GENOMIC DNA]</scope>
    <source>
        <strain evidence="2">cv. CM334</strain>
    </source>
</reference>
<sequence>MFYWLLNLTWIATSFDVGGLASLVFKLTGMPHHLTRGISLGIKVFKHRGYLHYLENMGNICDQMTPYPLLEIANDERYSPASVLTLKVHPLVIGVFPLDRGSPDMSLHLEKWLIKEETDVLDFNKVINTTAFVLHSSTHDKESAATYPKGSNKGRIRALLHGIIPNQDLIWKFVLPIKKLDHICPSVFKIASLMAHGEKLALAIPILASIYRGLTTSTNLGAGDIIFPYNMSMDGLNVDICSLPTLAMIQPKELFIAENRELSSSWNDYFISLRSSYITLRCDDFFVMEPYSPHRFSRRFGFVQDLPGNFIKRPHDATLQELVRLWDSCTRLSSFLSISIPPRPERPLTTNRYENW</sequence>
<dbReference type="PANTHER" id="PTHR36607:SF20">
    <property type="entry name" value="AMINOTRANSFERASE-LIKE PLANT MOBILE DOMAIN-CONTAINING PROTEIN"/>
    <property type="match status" value="1"/>
</dbReference>
<gene>
    <name evidence="1" type="ORF">T459_00821</name>
</gene>
<comment type="caution">
    <text evidence="1">The sequence shown here is derived from an EMBL/GenBank/DDBJ whole genome shotgun (WGS) entry which is preliminary data.</text>
</comment>
<organism evidence="1 2">
    <name type="scientific">Capsicum annuum</name>
    <name type="common">Capsicum pepper</name>
    <dbReference type="NCBI Taxonomy" id="4072"/>
    <lineage>
        <taxon>Eukaryota</taxon>
        <taxon>Viridiplantae</taxon>
        <taxon>Streptophyta</taxon>
        <taxon>Embryophyta</taxon>
        <taxon>Tracheophyta</taxon>
        <taxon>Spermatophyta</taxon>
        <taxon>Magnoliopsida</taxon>
        <taxon>eudicotyledons</taxon>
        <taxon>Gunneridae</taxon>
        <taxon>Pentapetalae</taxon>
        <taxon>asterids</taxon>
        <taxon>lamiids</taxon>
        <taxon>Solanales</taxon>
        <taxon>Solanaceae</taxon>
        <taxon>Solanoideae</taxon>
        <taxon>Capsiceae</taxon>
        <taxon>Capsicum</taxon>
    </lineage>
</organism>